<evidence type="ECO:0000313" key="4">
    <source>
        <dbReference type="RefSeq" id="XP_026300976.1"/>
    </source>
</evidence>
<dbReference type="RefSeq" id="XP_026300976.1">
    <property type="nucleotide sequence ID" value="XM_026445191.1"/>
</dbReference>
<name>A0A7M7MTX4_APIME</name>
<feature type="compositionally biased region" description="Low complexity" evidence="1">
    <location>
        <begin position="83"/>
        <end position="95"/>
    </location>
</feature>
<proteinExistence type="predicted"/>
<keyword evidence="4" id="KW-0436">Ligase</keyword>
<feature type="compositionally biased region" description="Basic and acidic residues" evidence="1">
    <location>
        <begin position="41"/>
        <end position="55"/>
    </location>
</feature>
<reference evidence="2" key="1">
    <citation type="submission" date="2021-01" db="UniProtKB">
        <authorList>
            <consortium name="EnsemblMetazoa"/>
        </authorList>
    </citation>
    <scope>IDENTIFICATION</scope>
    <source>
        <strain evidence="2">DH4</strain>
    </source>
</reference>
<dbReference type="AlphaFoldDB" id="A0A7M7MTX4"/>
<feature type="compositionally biased region" description="Acidic residues" evidence="1">
    <location>
        <begin position="337"/>
        <end position="355"/>
    </location>
</feature>
<dbReference type="GO" id="GO:0016874">
    <property type="term" value="F:ligase activity"/>
    <property type="evidence" value="ECO:0007669"/>
    <property type="project" value="UniProtKB-KW"/>
</dbReference>
<dbReference type="OrthoDB" id="1904536at2759"/>
<dbReference type="Proteomes" id="UP000005203">
    <property type="component" value="Linkage group LG14"/>
</dbReference>
<accession>A0A7M7MTX4</accession>
<dbReference type="GeneID" id="100578862"/>
<feature type="compositionally biased region" description="Basic and acidic residues" evidence="1">
    <location>
        <begin position="544"/>
        <end position="565"/>
    </location>
</feature>
<feature type="region of interest" description="Disordered" evidence="1">
    <location>
        <begin position="795"/>
        <end position="821"/>
    </location>
</feature>
<feature type="region of interest" description="Disordered" evidence="1">
    <location>
        <begin position="34"/>
        <end position="61"/>
    </location>
</feature>
<dbReference type="KEGG" id="ame:100578862"/>
<organism evidence="2">
    <name type="scientific">Apis mellifera</name>
    <name type="common">Honeybee</name>
    <dbReference type="NCBI Taxonomy" id="7460"/>
    <lineage>
        <taxon>Eukaryota</taxon>
        <taxon>Metazoa</taxon>
        <taxon>Ecdysozoa</taxon>
        <taxon>Arthropoda</taxon>
        <taxon>Hexapoda</taxon>
        <taxon>Insecta</taxon>
        <taxon>Pterygota</taxon>
        <taxon>Neoptera</taxon>
        <taxon>Endopterygota</taxon>
        <taxon>Hymenoptera</taxon>
        <taxon>Apocrita</taxon>
        <taxon>Aculeata</taxon>
        <taxon>Apoidea</taxon>
        <taxon>Anthophila</taxon>
        <taxon>Apidae</taxon>
        <taxon>Apis</taxon>
    </lineage>
</organism>
<gene>
    <name evidence="4" type="primary">LOC100578862</name>
</gene>
<accession>A0A8B8HAC3</accession>
<feature type="region of interest" description="Disordered" evidence="1">
    <location>
        <begin position="337"/>
        <end position="363"/>
    </location>
</feature>
<reference evidence="4" key="2">
    <citation type="submission" date="2025-04" db="UniProtKB">
        <authorList>
            <consortium name="RefSeq"/>
        </authorList>
    </citation>
    <scope>IDENTIFICATION</scope>
    <source>
        <strain evidence="4">DH4</strain>
        <tissue evidence="4">Whole body</tissue>
    </source>
</reference>
<evidence type="ECO:0000313" key="3">
    <source>
        <dbReference type="Proteomes" id="UP000005203"/>
    </source>
</evidence>
<feature type="region of interest" description="Disordered" evidence="1">
    <location>
        <begin position="76"/>
        <end position="140"/>
    </location>
</feature>
<feature type="region of interest" description="Disordered" evidence="1">
    <location>
        <begin position="538"/>
        <end position="594"/>
    </location>
</feature>
<protein>
    <submittedName>
        <fullName evidence="4">DNA ligase 1 isoform X1</fullName>
    </submittedName>
</protein>
<keyword evidence="3" id="KW-1185">Reference proteome</keyword>
<sequence length="1035" mass="117436">MRGGPEEEAAERKRWIEAEQKKINDSVLALINKRKQCKPVETSEKEAEDKKRTKEDEEVATTTVVCTSDELLTLERKKKLEVSSSSDSSSASSSSGEEEDDAATQKSRIEESGGGGGTAEEGGEEASSPDRGDEILLPWKTQVPARRSVKKLVEVIEEDAKEFVAGDTMGILEERNGKIDDPPTIDREMIAGNENEIIPSCSEEEGKFKSVSVSCNILNTRSDERRREDNVEYPSKDILDNYRRKDDPHPLSGQLSSIREDMKEFCVEMDKFVERNKFVVKDSDKTKKGESSVGEEKDSCKWWDTKERKLKVKEILRQREEAERSKIVKRVEIVEVDKEEEKEEEKGEEEEEEEEASRNVKEVVKDEKNVPSCQGVYDLLNLKKCPEILLKDVKARVKTDEDDAATLKCESVKNDNSKDRLSGLYNSLFNEMNYRSGVEKNRSRKSLSSQELLTLEKIDETAEETTRSASCIDIISSDVDNSEMISVKSEPVGIKIVEASNVTALNSTDDEVSDSESVKTIINNYDKPRGIYEEVNASTSQDMPGERGENNCGWDKPDNAKKIVEDNDEIQSSEEKESAKVSSSTNIVEKSSKSHKRSRDCECQDVASKKFHLIEEMEMQENATGSEKMVDGISEKCKRHFIKEAREFVKKESPLIDRCIQDLISKKSKGNWDLKNNQEEFLTCTALNIATSDIFSNKSWENSDKRVGSTSNEQHRAMEAKKLFDVQNSEDKPEIGDSSIDKQVDIKSVDHLLKQSSIAEKQSKMCTDLYKQFCKHLEEIDSKRKLLIEPDFMKKNKSDHEEKKRDVLSPRETKQSKEEQTKSLIEVISEDATTSVEELEVDKLVFDSDPVMDAELKDKILKTINTPKSEEEREKGKRSADKLMKISREAMAKGKSLLDPSFPICGQKNYFKDSRRFFMNLLEDDFSSSEKDEDPTKNIDETESIMFRENSVALIEEIEKLSSIEDNGIQGNNVVDIGKENVTIISENSVMKIEEIEKLSPTEGNSIQDGEILDMEKENVNRVRKSLEMQIVQGN</sequence>
<evidence type="ECO:0000313" key="2">
    <source>
        <dbReference type="EnsemblMetazoa" id="XP_026300976"/>
    </source>
</evidence>
<dbReference type="EnsemblMetazoa" id="XM_026445191">
    <property type="protein sequence ID" value="XP_026300976"/>
    <property type="gene ID" value="LOC100578862"/>
</dbReference>
<evidence type="ECO:0000256" key="1">
    <source>
        <dbReference type="SAM" id="MobiDB-lite"/>
    </source>
</evidence>